<organism evidence="2 3">
    <name type="scientific">Telmatocola sphagniphila</name>
    <dbReference type="NCBI Taxonomy" id="1123043"/>
    <lineage>
        <taxon>Bacteria</taxon>
        <taxon>Pseudomonadati</taxon>
        <taxon>Planctomycetota</taxon>
        <taxon>Planctomycetia</taxon>
        <taxon>Gemmatales</taxon>
        <taxon>Gemmataceae</taxon>
    </lineage>
</organism>
<reference evidence="2" key="1">
    <citation type="submission" date="2021-05" db="EMBL/GenBank/DDBJ databases">
        <title>Complete genome sequence of the cellulolytic planctomycete Telmatocola sphagniphila SP2T and characterization of the first cellulase from planctomycetes.</title>
        <authorList>
            <person name="Rakitin A.L."/>
            <person name="Beletsky A.V."/>
            <person name="Naumoff D.G."/>
            <person name="Kulichevskaya I.S."/>
            <person name="Mardanov A.V."/>
            <person name="Ravin N.V."/>
            <person name="Dedysh S.N."/>
        </authorList>
    </citation>
    <scope>NUCLEOTIDE SEQUENCE</scope>
    <source>
        <strain evidence="2">SP2T</strain>
    </source>
</reference>
<dbReference type="GO" id="GO:0005886">
    <property type="term" value="C:plasma membrane"/>
    <property type="evidence" value="ECO:0007669"/>
    <property type="project" value="InterPro"/>
</dbReference>
<dbReference type="RefSeq" id="WP_213496318.1">
    <property type="nucleotide sequence ID" value="NZ_CP074694.1"/>
</dbReference>
<evidence type="ECO:0000313" key="2">
    <source>
        <dbReference type="EMBL" id="QVL31894.1"/>
    </source>
</evidence>
<accession>A0A8E6ET36</accession>
<name>A0A8E6ET36_9BACT</name>
<evidence type="ECO:0000313" key="3">
    <source>
        <dbReference type="Proteomes" id="UP000676194"/>
    </source>
</evidence>
<dbReference type="Proteomes" id="UP000676194">
    <property type="component" value="Chromosome"/>
</dbReference>
<dbReference type="InterPro" id="IPR011726">
    <property type="entry name" value="KdpF"/>
</dbReference>
<dbReference type="EMBL" id="CP074694">
    <property type="protein sequence ID" value="QVL31894.1"/>
    <property type="molecule type" value="Genomic_DNA"/>
</dbReference>
<dbReference type="Pfam" id="PF09604">
    <property type="entry name" value="Potass_KdpF"/>
    <property type="match status" value="1"/>
</dbReference>
<evidence type="ECO:0000256" key="1">
    <source>
        <dbReference type="SAM" id="Phobius"/>
    </source>
</evidence>
<dbReference type="AlphaFoldDB" id="A0A8E6ET36"/>
<sequence length="30" mass="3359">MNEIEVIGLAISLLLLVYLGIALLKPEWFS</sequence>
<dbReference type="KEGG" id="tsph:KIH39_24155"/>
<keyword evidence="3" id="KW-1185">Reference proteome</keyword>
<gene>
    <name evidence="2" type="ORF">KIH39_24155</name>
</gene>
<proteinExistence type="predicted"/>
<protein>
    <submittedName>
        <fullName evidence="2">Potassium-transporting ATPase subunit F</fullName>
    </submittedName>
</protein>
<feature type="transmembrane region" description="Helical" evidence="1">
    <location>
        <begin position="6"/>
        <end position="24"/>
    </location>
</feature>
<keyword evidence="1" id="KW-0812">Transmembrane</keyword>
<dbReference type="GO" id="GO:0008556">
    <property type="term" value="F:P-type potassium transmembrane transporter activity"/>
    <property type="evidence" value="ECO:0007669"/>
    <property type="project" value="InterPro"/>
</dbReference>
<keyword evidence="1" id="KW-0472">Membrane</keyword>
<keyword evidence="1" id="KW-1133">Transmembrane helix</keyword>